<dbReference type="Pfam" id="PF10099">
    <property type="entry name" value="RskA_C"/>
    <property type="match status" value="1"/>
</dbReference>
<feature type="domain" description="Anti-sigma K factor RskA C-terminal" evidence="3">
    <location>
        <begin position="106"/>
        <end position="230"/>
    </location>
</feature>
<keyword evidence="2" id="KW-0472">Membrane</keyword>
<dbReference type="Proteomes" id="UP000295075">
    <property type="component" value="Unassembled WGS sequence"/>
</dbReference>
<feature type="region of interest" description="Disordered" evidence="1">
    <location>
        <begin position="70"/>
        <end position="95"/>
    </location>
</feature>
<keyword evidence="2" id="KW-1133">Transmembrane helix</keyword>
<name>A0A4V2XNP4_9ACTN</name>
<feature type="transmembrane region" description="Helical" evidence="2">
    <location>
        <begin position="104"/>
        <end position="127"/>
    </location>
</feature>
<comment type="caution">
    <text evidence="4">The sequence shown here is derived from an EMBL/GenBank/DDBJ whole genome shotgun (WGS) entry which is preliminary data.</text>
</comment>
<organism evidence="4 5">
    <name type="scientific">Kribbella albertanoniae</name>
    <dbReference type="NCBI Taxonomy" id="1266829"/>
    <lineage>
        <taxon>Bacteria</taxon>
        <taxon>Bacillati</taxon>
        <taxon>Actinomycetota</taxon>
        <taxon>Actinomycetes</taxon>
        <taxon>Propionibacteriales</taxon>
        <taxon>Kribbellaceae</taxon>
        <taxon>Kribbella</taxon>
    </lineage>
</organism>
<gene>
    <name evidence="4" type="ORF">E1261_35095</name>
</gene>
<dbReference type="AlphaFoldDB" id="A0A4V2XNP4"/>
<proteinExistence type="predicted"/>
<dbReference type="EMBL" id="SMKA01000243">
    <property type="protein sequence ID" value="TDC18696.1"/>
    <property type="molecule type" value="Genomic_DNA"/>
</dbReference>
<evidence type="ECO:0000256" key="2">
    <source>
        <dbReference type="SAM" id="Phobius"/>
    </source>
</evidence>
<dbReference type="RefSeq" id="WP_132414038.1">
    <property type="nucleotide sequence ID" value="NZ_SMKA01000243.1"/>
</dbReference>
<dbReference type="OrthoDB" id="4328740at2"/>
<protein>
    <submittedName>
        <fullName evidence="4">Anti-sigma factor</fullName>
    </submittedName>
</protein>
<evidence type="ECO:0000313" key="4">
    <source>
        <dbReference type="EMBL" id="TDC18696.1"/>
    </source>
</evidence>
<dbReference type="GO" id="GO:0005886">
    <property type="term" value="C:plasma membrane"/>
    <property type="evidence" value="ECO:0007669"/>
    <property type="project" value="InterPro"/>
</dbReference>
<evidence type="ECO:0000313" key="5">
    <source>
        <dbReference type="Proteomes" id="UP000295075"/>
    </source>
</evidence>
<feature type="region of interest" description="Disordered" evidence="1">
    <location>
        <begin position="1"/>
        <end position="29"/>
    </location>
</feature>
<dbReference type="InterPro" id="IPR018764">
    <property type="entry name" value="RskA_C"/>
</dbReference>
<evidence type="ECO:0000256" key="1">
    <source>
        <dbReference type="SAM" id="MobiDB-lite"/>
    </source>
</evidence>
<accession>A0A4V2XNP4</accession>
<keyword evidence="2" id="KW-0812">Transmembrane</keyword>
<reference evidence="4 5" key="1">
    <citation type="submission" date="2019-03" db="EMBL/GenBank/DDBJ databases">
        <title>Draft genome sequences of novel Actinobacteria.</title>
        <authorList>
            <person name="Sahin N."/>
            <person name="Ay H."/>
            <person name="Saygin H."/>
        </authorList>
    </citation>
    <scope>NUCLEOTIDE SEQUENCE [LARGE SCALE GENOMIC DNA]</scope>
    <source>
        <strain evidence="4 5">JCM 30547</strain>
    </source>
</reference>
<sequence>MTRHLDDDVLAQWALEDDGPDGPGTDHLQSCPQCAATLAELKLVLANARSKPRLDSPPPELWTKISDELSLDPGQSDVAPSAPVTGPDEPVARRSPARRFGGRALAAAAAFAAVAGAGAGVGGTVLLGDDEPAAIVQAAIKLEPLEGKTGAGTADLLQAAAGGQLKVSASGLSAVQGFYEVWMINTDGKRMVSLGVLNPGSGGTFQIPGEILAQGYRIVDVSLEPDDGNPVHSRNSIIRGILPS</sequence>
<evidence type="ECO:0000259" key="3">
    <source>
        <dbReference type="Pfam" id="PF10099"/>
    </source>
</evidence>
<keyword evidence="5" id="KW-1185">Reference proteome</keyword>